<feature type="compositionally biased region" description="Basic and acidic residues" evidence="2">
    <location>
        <begin position="853"/>
        <end position="869"/>
    </location>
</feature>
<feature type="region of interest" description="Disordered" evidence="2">
    <location>
        <begin position="207"/>
        <end position="244"/>
    </location>
</feature>
<feature type="compositionally biased region" description="Acidic residues" evidence="2">
    <location>
        <begin position="1372"/>
        <end position="1386"/>
    </location>
</feature>
<feature type="compositionally biased region" description="Low complexity" evidence="2">
    <location>
        <begin position="110"/>
        <end position="126"/>
    </location>
</feature>
<feature type="compositionally biased region" description="Basic and acidic residues" evidence="2">
    <location>
        <begin position="751"/>
        <end position="765"/>
    </location>
</feature>
<dbReference type="InParanoid" id="S8FUB0"/>
<organism evidence="3 4">
    <name type="scientific">Fomitopsis schrenkii</name>
    <name type="common">Brown rot fungus</name>
    <dbReference type="NCBI Taxonomy" id="2126942"/>
    <lineage>
        <taxon>Eukaryota</taxon>
        <taxon>Fungi</taxon>
        <taxon>Dikarya</taxon>
        <taxon>Basidiomycota</taxon>
        <taxon>Agaricomycotina</taxon>
        <taxon>Agaricomycetes</taxon>
        <taxon>Polyporales</taxon>
        <taxon>Fomitopsis</taxon>
    </lineage>
</organism>
<reference evidence="3 4" key="1">
    <citation type="journal article" date="2012" name="Science">
        <title>The Paleozoic origin of enzymatic lignin decomposition reconstructed from 31 fungal genomes.</title>
        <authorList>
            <person name="Floudas D."/>
            <person name="Binder M."/>
            <person name="Riley R."/>
            <person name="Barry K."/>
            <person name="Blanchette R.A."/>
            <person name="Henrissat B."/>
            <person name="Martinez A.T."/>
            <person name="Otillar R."/>
            <person name="Spatafora J.W."/>
            <person name="Yadav J.S."/>
            <person name="Aerts A."/>
            <person name="Benoit I."/>
            <person name="Boyd A."/>
            <person name="Carlson A."/>
            <person name="Copeland A."/>
            <person name="Coutinho P.M."/>
            <person name="de Vries R.P."/>
            <person name="Ferreira P."/>
            <person name="Findley K."/>
            <person name="Foster B."/>
            <person name="Gaskell J."/>
            <person name="Glotzer D."/>
            <person name="Gorecki P."/>
            <person name="Heitman J."/>
            <person name="Hesse C."/>
            <person name="Hori C."/>
            <person name="Igarashi K."/>
            <person name="Jurgens J.A."/>
            <person name="Kallen N."/>
            <person name="Kersten P."/>
            <person name="Kohler A."/>
            <person name="Kuees U."/>
            <person name="Kumar T.K.A."/>
            <person name="Kuo A."/>
            <person name="LaButti K."/>
            <person name="Larrondo L.F."/>
            <person name="Lindquist E."/>
            <person name="Ling A."/>
            <person name="Lombard V."/>
            <person name="Lucas S."/>
            <person name="Lundell T."/>
            <person name="Martin R."/>
            <person name="McLaughlin D.J."/>
            <person name="Morgenstern I."/>
            <person name="Morin E."/>
            <person name="Murat C."/>
            <person name="Nagy L.G."/>
            <person name="Nolan M."/>
            <person name="Ohm R.A."/>
            <person name="Patyshakuliyeva A."/>
            <person name="Rokas A."/>
            <person name="Ruiz-Duenas F.J."/>
            <person name="Sabat G."/>
            <person name="Salamov A."/>
            <person name="Samejima M."/>
            <person name="Schmutz J."/>
            <person name="Slot J.C."/>
            <person name="St John F."/>
            <person name="Stenlid J."/>
            <person name="Sun H."/>
            <person name="Sun S."/>
            <person name="Syed K."/>
            <person name="Tsang A."/>
            <person name="Wiebenga A."/>
            <person name="Young D."/>
            <person name="Pisabarro A."/>
            <person name="Eastwood D.C."/>
            <person name="Martin F."/>
            <person name="Cullen D."/>
            <person name="Grigoriev I.V."/>
            <person name="Hibbett D.S."/>
        </authorList>
    </citation>
    <scope>NUCLEOTIDE SEQUENCE</scope>
    <source>
        <strain evidence="4">FP-58527</strain>
    </source>
</reference>
<feature type="compositionally biased region" description="Acidic residues" evidence="2">
    <location>
        <begin position="817"/>
        <end position="826"/>
    </location>
</feature>
<feature type="compositionally biased region" description="Pro residues" evidence="2">
    <location>
        <begin position="632"/>
        <end position="645"/>
    </location>
</feature>
<dbReference type="EMBL" id="KE504139">
    <property type="protein sequence ID" value="EPT01800.1"/>
    <property type="molecule type" value="Genomic_DNA"/>
</dbReference>
<feature type="compositionally biased region" description="Pro residues" evidence="2">
    <location>
        <begin position="369"/>
        <end position="390"/>
    </location>
</feature>
<feature type="compositionally biased region" description="Polar residues" evidence="2">
    <location>
        <begin position="174"/>
        <end position="185"/>
    </location>
</feature>
<feature type="compositionally biased region" description="Basic and acidic residues" evidence="2">
    <location>
        <begin position="1071"/>
        <end position="1089"/>
    </location>
</feature>
<feature type="region of interest" description="Disordered" evidence="2">
    <location>
        <begin position="1162"/>
        <end position="1185"/>
    </location>
</feature>
<feature type="compositionally biased region" description="Low complexity" evidence="2">
    <location>
        <begin position="419"/>
        <end position="444"/>
    </location>
</feature>
<sequence>MSSHLLNADALRALKRPAIQKIAKRERIKANGKTSDIIEALLEVYPNGVEPLETAAEPVRRSRRIDGTDEKAEADKTAAEGENDTGKVVPRTPLFGGSVSGYIPSIPERQAAPAAQNAVPAQSPRPAMVPPPPHSPTPPPAPRSTTPAAQSHPPQVITPQPGDDEPSSSSSSSPTRSARLGQSVTGGRASLLAPRTQSRLPFPISQFAQGSSRPVSNHSSQQLREQVHLSGAPTSAAAGANNYTRTMDGASHSMFEFVRLLDEQNIRLAPPGTANLNPRPVDPLRGFVFSGLGQSSEPRSPPAPLPRALPVDDDLPPSSPPQSSPTPEPHPPSAPTRAPPVYRPVFTLPPPVVAHAQERGRATGLAGPSRPPALPPRPPVFSLPSPPPAHPAAGPSRLPTEPSAPFRFGPLNPPLPTPASANSSEGSTDSDSSSSAPALISALSRLPLQREQPSARVDTDSRPNVQAVPRLRPAHFSPPVPRRPLQREATVDLEPPVSTQESAQAGPSRLPAEAEAGPSRVRAQAQASIPVPFWSRRPLQRGREYAGLGGDSRPNGEAVPRLRPAHFSPQAPRRPMQRETTVFLDPPASTQGAGQSRQPPQAQAGPLRLPDQAQAGPSRLRREATVFLDTPVPTPEAGPSRPPPQAQAGPSRLAAQPQAGPSTLPRRAPLARLPRRVPPARPTVRPPPQRETVPATMRIRDPVDPEFFMPLPPAEAGPSRPRRQVVASSRRKSLPPSRAGSSRPRGVVGQPRRERNMANQRDDRILEIAESRGILPGVLQAMLSPLPSARPPPGNQAGATADEEEEAELPLASSSDSMEENVEEGGEGIAGGDSVNKEDRAANSSRRKGKANHVRDVGRADNGKGRAVDDKDEDSGDFWETSGRFVPPMDIEADANNQEDVEDERLKALEESVQKRALEQLALALAVQEGPAHDFDFDVEKVKGCSGAEMKRICDVMRERGKKIRKMQREREELARDLAYNRAKAEHISVLRDVLLSKRICLERMMQRMRRKFRRRSCDDHSDNDSSDNGGDDGADGGAASGGKDNSHTGNDERGQANEGSDTSDESQEQEGGRGEESVEEHGKGEPPRTSKAAGKQVAPSVAVGQRAAQRIVRGMPRRLPSSPMAGPSTRKKVPAAPAVLPAWDAAATQVAKASSSLVLPPASAQLQPRRPRPVTPLPRSSAAMRRSMAIAQQWLAGMPSCVARPPSDPSPYSAVGAPSNAGPLQVGTARRARLLGALAGDKSREGPISGGRLSATFATPAGEQCIPRAKRPPTENGAKGSASATNEKRNDDTYAQAGGAPRRQVYLPPRIPGYDARSVPWSKDDDDEQRRKPMGPEEQDRSVKEARAKWLRENVIKGLEKDGKPTHDDTAQDEDEDEDEVEAELFYEHAAP</sequence>
<accession>S8FUB0</accession>
<name>S8FUB0_FOMSC</name>
<evidence type="ECO:0000313" key="4">
    <source>
        <dbReference type="Proteomes" id="UP000015241"/>
    </source>
</evidence>
<feature type="compositionally biased region" description="Basic and acidic residues" evidence="2">
    <location>
        <begin position="58"/>
        <end position="79"/>
    </location>
</feature>
<evidence type="ECO:0000256" key="1">
    <source>
        <dbReference type="SAM" id="Coils"/>
    </source>
</evidence>
<feature type="compositionally biased region" description="Low complexity" evidence="2">
    <location>
        <begin position="663"/>
        <end position="672"/>
    </location>
</feature>
<feature type="region of interest" description="Disordered" evidence="2">
    <location>
        <begin position="55"/>
        <end position="185"/>
    </location>
</feature>
<feature type="region of interest" description="Disordered" evidence="2">
    <location>
        <begin position="783"/>
        <end position="890"/>
    </location>
</feature>
<keyword evidence="1" id="KW-0175">Coiled coil</keyword>
<feature type="compositionally biased region" description="Pro residues" evidence="2">
    <location>
        <begin position="317"/>
        <end position="352"/>
    </location>
</feature>
<feature type="compositionally biased region" description="Basic and acidic residues" evidence="2">
    <location>
        <begin position="1045"/>
        <end position="1056"/>
    </location>
</feature>
<gene>
    <name evidence="3" type="ORF">FOMPIDRAFT_1048395</name>
</gene>
<dbReference type="OrthoDB" id="3270863at2759"/>
<feature type="compositionally biased region" description="Pro residues" evidence="2">
    <location>
        <begin position="127"/>
        <end position="142"/>
    </location>
</feature>
<protein>
    <submittedName>
        <fullName evidence="3">Uncharacterized protein</fullName>
    </submittedName>
</protein>
<feature type="region of interest" description="Disordered" evidence="2">
    <location>
        <begin position="287"/>
        <end position="765"/>
    </location>
</feature>
<keyword evidence="4" id="KW-1185">Reference proteome</keyword>
<feature type="region of interest" description="Disordered" evidence="2">
    <location>
        <begin position="1011"/>
        <end position="1134"/>
    </location>
</feature>
<evidence type="ECO:0000313" key="3">
    <source>
        <dbReference type="EMBL" id="EPT01800.1"/>
    </source>
</evidence>
<dbReference type="Proteomes" id="UP000015241">
    <property type="component" value="Unassembled WGS sequence"/>
</dbReference>
<feature type="region of interest" description="Disordered" evidence="2">
    <location>
        <begin position="1238"/>
        <end position="1393"/>
    </location>
</feature>
<feature type="compositionally biased region" description="Basic and acidic residues" evidence="2">
    <location>
        <begin position="1329"/>
        <end position="1371"/>
    </location>
</feature>
<feature type="region of interest" description="Disordered" evidence="2">
    <location>
        <begin position="1202"/>
        <end position="1225"/>
    </location>
</feature>
<feature type="compositionally biased region" description="Polar residues" evidence="2">
    <location>
        <begin position="588"/>
        <end position="601"/>
    </location>
</feature>
<feature type="coiled-coil region" evidence="1">
    <location>
        <begin position="957"/>
        <end position="984"/>
    </location>
</feature>
<dbReference type="HOGENOM" id="CLU_254793_0_0_1"/>
<feature type="compositionally biased region" description="Pro residues" evidence="2">
    <location>
        <begin position="676"/>
        <end position="689"/>
    </location>
</feature>
<evidence type="ECO:0000256" key="2">
    <source>
        <dbReference type="SAM" id="MobiDB-lite"/>
    </source>
</evidence>
<feature type="compositionally biased region" description="Polar residues" evidence="2">
    <location>
        <begin position="207"/>
        <end position="224"/>
    </location>
</feature>
<proteinExistence type="predicted"/>